<gene>
    <name evidence="2" type="ORF">ACFOW3_16390</name>
</gene>
<keyword evidence="3" id="KW-1185">Reference proteome</keyword>
<comment type="caution">
    <text evidence="2">The sequence shown here is derived from an EMBL/GenBank/DDBJ whole genome shotgun (WGS) entry which is preliminary data.</text>
</comment>
<dbReference type="RefSeq" id="WP_055400148.1">
    <property type="nucleotide sequence ID" value="NZ_CP192460.1"/>
</dbReference>
<evidence type="ECO:0000313" key="2">
    <source>
        <dbReference type="EMBL" id="MFC3936193.1"/>
    </source>
</evidence>
<accession>A0ABV8DD14</accession>
<name>A0ABV8DD14_9BURK</name>
<dbReference type="Proteomes" id="UP001595693">
    <property type="component" value="Unassembled WGS sequence"/>
</dbReference>
<protein>
    <submittedName>
        <fullName evidence="2">Uncharacterized protein</fullName>
    </submittedName>
</protein>
<reference evidence="3" key="1">
    <citation type="journal article" date="2019" name="Int. J. Syst. Evol. Microbiol.">
        <title>The Global Catalogue of Microorganisms (GCM) 10K type strain sequencing project: providing services to taxonomists for standard genome sequencing and annotation.</title>
        <authorList>
            <consortium name="The Broad Institute Genomics Platform"/>
            <consortium name="The Broad Institute Genome Sequencing Center for Infectious Disease"/>
            <person name="Wu L."/>
            <person name="Ma J."/>
        </authorList>
    </citation>
    <scope>NUCLEOTIDE SEQUENCE [LARGE SCALE GENOMIC DNA]</scope>
    <source>
        <strain evidence="3">CCUG 2113</strain>
    </source>
</reference>
<evidence type="ECO:0000256" key="1">
    <source>
        <dbReference type="SAM" id="MobiDB-lite"/>
    </source>
</evidence>
<organism evidence="2 3">
    <name type="scientific">Acidovorax facilis</name>
    <dbReference type="NCBI Taxonomy" id="12917"/>
    <lineage>
        <taxon>Bacteria</taxon>
        <taxon>Pseudomonadati</taxon>
        <taxon>Pseudomonadota</taxon>
        <taxon>Betaproteobacteria</taxon>
        <taxon>Burkholderiales</taxon>
        <taxon>Comamonadaceae</taxon>
        <taxon>Acidovorax</taxon>
    </lineage>
</organism>
<proteinExistence type="predicted"/>
<sequence>MKDMFRTLLSIRQKRKPAPVGPLPAVGTVILRGQVKMAVTHPLPRELWDWLVLSGWRNLPVKNDRRKGLRLPEGALKELIDTPSQERNQAHSRILEQAQPED</sequence>
<evidence type="ECO:0000313" key="3">
    <source>
        <dbReference type="Proteomes" id="UP001595693"/>
    </source>
</evidence>
<dbReference type="EMBL" id="JBHSAJ010000048">
    <property type="protein sequence ID" value="MFC3936193.1"/>
    <property type="molecule type" value="Genomic_DNA"/>
</dbReference>
<feature type="region of interest" description="Disordered" evidence="1">
    <location>
        <begin position="80"/>
        <end position="102"/>
    </location>
</feature>